<evidence type="ECO:0000256" key="1">
    <source>
        <dbReference type="SAM" id="Phobius"/>
    </source>
</evidence>
<organism evidence="2 3">
    <name type="scientific">Sutcliffiella cohnii</name>
    <dbReference type="NCBI Taxonomy" id="33932"/>
    <lineage>
        <taxon>Bacteria</taxon>
        <taxon>Bacillati</taxon>
        <taxon>Bacillota</taxon>
        <taxon>Bacilli</taxon>
        <taxon>Bacillales</taxon>
        <taxon>Bacillaceae</taxon>
        <taxon>Sutcliffiella</taxon>
    </lineage>
</organism>
<accession>A0A223KRV0</accession>
<keyword evidence="1" id="KW-1133">Transmembrane helix</keyword>
<dbReference type="AlphaFoldDB" id="A0A223KRV0"/>
<feature type="transmembrane region" description="Helical" evidence="1">
    <location>
        <begin position="32"/>
        <end position="49"/>
    </location>
</feature>
<dbReference type="STRING" id="1314751.GCA_001591425_04029"/>
<dbReference type="Proteomes" id="UP000215224">
    <property type="component" value="Chromosome"/>
</dbReference>
<protein>
    <recommendedName>
        <fullName evidence="4">YlaF family protein</fullName>
    </recommendedName>
</protein>
<keyword evidence="1" id="KW-0472">Membrane</keyword>
<feature type="transmembrane region" description="Helical" evidence="1">
    <location>
        <begin position="7"/>
        <end position="26"/>
    </location>
</feature>
<keyword evidence="3" id="KW-1185">Reference proteome</keyword>
<dbReference type="RefSeq" id="WP_066420067.1">
    <property type="nucleotide sequence ID" value="NZ_JARMVI010000004.1"/>
</dbReference>
<sequence>MKNVQWIFVMYAVLAATALALIGITVAERSTIGIIGSILLLIIVMGFGFRQKKKVREQNNG</sequence>
<dbReference type="KEGG" id="bcoh:BC6307_13345"/>
<dbReference type="EMBL" id="CP018866">
    <property type="protein sequence ID" value="AST92199.1"/>
    <property type="molecule type" value="Genomic_DNA"/>
</dbReference>
<evidence type="ECO:0000313" key="2">
    <source>
        <dbReference type="EMBL" id="AST92199.1"/>
    </source>
</evidence>
<keyword evidence="1" id="KW-0812">Transmembrane</keyword>
<gene>
    <name evidence="2" type="ORF">BC6307_13345</name>
</gene>
<dbReference type="InterPro" id="IPR035211">
    <property type="entry name" value="DUF5325"/>
</dbReference>
<name>A0A223KRV0_9BACI</name>
<evidence type="ECO:0008006" key="4">
    <source>
        <dbReference type="Google" id="ProtNLM"/>
    </source>
</evidence>
<dbReference type="Pfam" id="PF17259">
    <property type="entry name" value="DUF5325"/>
    <property type="match status" value="1"/>
</dbReference>
<reference evidence="2 3" key="1">
    <citation type="submission" date="2016-12" db="EMBL/GenBank/DDBJ databases">
        <title>The whole genome sequencing and assembly of Bacillus cohnii DSM 6307T strain.</title>
        <authorList>
            <person name="Lee Y.-J."/>
            <person name="Yi H."/>
            <person name="Bahn Y.-S."/>
            <person name="Kim J.F."/>
            <person name="Lee D.-W."/>
        </authorList>
    </citation>
    <scope>NUCLEOTIDE SEQUENCE [LARGE SCALE GENOMIC DNA]</scope>
    <source>
        <strain evidence="2 3">DSM 6307</strain>
    </source>
</reference>
<evidence type="ECO:0000313" key="3">
    <source>
        <dbReference type="Proteomes" id="UP000215224"/>
    </source>
</evidence>
<proteinExistence type="predicted"/>